<name>A0A1X7L796_9BACT</name>
<evidence type="ECO:0000256" key="2">
    <source>
        <dbReference type="ARBA" id="ARBA00022475"/>
    </source>
</evidence>
<dbReference type="GO" id="GO:0005886">
    <property type="term" value="C:plasma membrane"/>
    <property type="evidence" value="ECO:0007669"/>
    <property type="project" value="UniProtKB-SubCell"/>
</dbReference>
<evidence type="ECO:0000256" key="3">
    <source>
        <dbReference type="ARBA" id="ARBA00022692"/>
    </source>
</evidence>
<dbReference type="Pfam" id="PF02690">
    <property type="entry name" value="Na_Pi_cotrans"/>
    <property type="match status" value="2"/>
</dbReference>
<feature type="transmembrane region" description="Helical" evidence="6">
    <location>
        <begin position="175"/>
        <end position="200"/>
    </location>
</feature>
<evidence type="ECO:0000313" key="7">
    <source>
        <dbReference type="EMBL" id="SMG49748.1"/>
    </source>
</evidence>
<dbReference type="AlphaFoldDB" id="A0A1X7L796"/>
<dbReference type="GO" id="GO:0044341">
    <property type="term" value="P:sodium-dependent phosphate transport"/>
    <property type="evidence" value="ECO:0007669"/>
    <property type="project" value="InterPro"/>
</dbReference>
<evidence type="ECO:0000256" key="1">
    <source>
        <dbReference type="ARBA" id="ARBA00004651"/>
    </source>
</evidence>
<dbReference type="STRING" id="561720.SAMN06275492_1503"/>
<keyword evidence="8" id="KW-1185">Reference proteome</keyword>
<feature type="transmembrane region" description="Helical" evidence="6">
    <location>
        <begin position="135"/>
        <end position="154"/>
    </location>
</feature>
<organism evidence="7 8">
    <name type="scientific">Dethiosulfovibrio salsuginis</name>
    <dbReference type="NCBI Taxonomy" id="561720"/>
    <lineage>
        <taxon>Bacteria</taxon>
        <taxon>Thermotogati</taxon>
        <taxon>Synergistota</taxon>
        <taxon>Synergistia</taxon>
        <taxon>Synergistales</taxon>
        <taxon>Dethiosulfovibrionaceae</taxon>
        <taxon>Dethiosulfovibrio</taxon>
    </lineage>
</organism>
<feature type="transmembrane region" description="Helical" evidence="6">
    <location>
        <begin position="246"/>
        <end position="267"/>
    </location>
</feature>
<dbReference type="OrthoDB" id="1625at2"/>
<feature type="transmembrane region" description="Helical" evidence="6">
    <location>
        <begin position="287"/>
        <end position="309"/>
    </location>
</feature>
<feature type="transmembrane region" description="Helical" evidence="6">
    <location>
        <begin position="212"/>
        <end position="234"/>
    </location>
</feature>
<dbReference type="InterPro" id="IPR003841">
    <property type="entry name" value="Na/Pi_transpt"/>
</dbReference>
<reference evidence="8" key="1">
    <citation type="submission" date="2017-04" db="EMBL/GenBank/DDBJ databases">
        <authorList>
            <person name="Varghese N."/>
            <person name="Submissions S."/>
        </authorList>
    </citation>
    <scope>NUCLEOTIDE SEQUENCE [LARGE SCALE GENOMIC DNA]</scope>
    <source>
        <strain evidence="8">USBA 82</strain>
    </source>
</reference>
<feature type="transmembrane region" description="Helical" evidence="6">
    <location>
        <begin position="50"/>
        <end position="72"/>
    </location>
</feature>
<dbReference type="PANTHER" id="PTHR10010">
    <property type="entry name" value="SOLUTE CARRIER FAMILY 34 SODIUM PHOSPHATE , MEMBER 2-RELATED"/>
    <property type="match status" value="1"/>
</dbReference>
<evidence type="ECO:0000256" key="6">
    <source>
        <dbReference type="SAM" id="Phobius"/>
    </source>
</evidence>
<feature type="transmembrane region" description="Helical" evidence="6">
    <location>
        <begin position="6"/>
        <end position="29"/>
    </location>
</feature>
<evidence type="ECO:0000256" key="5">
    <source>
        <dbReference type="ARBA" id="ARBA00023136"/>
    </source>
</evidence>
<gene>
    <name evidence="7" type="ORF">SAMN06275492_1503</name>
</gene>
<proteinExistence type="predicted"/>
<protein>
    <submittedName>
        <fullName evidence="7">Na/Pi-cotransporter</fullName>
    </submittedName>
</protein>
<keyword evidence="2" id="KW-1003">Cell membrane</keyword>
<dbReference type="RefSeq" id="WP_085545636.1">
    <property type="nucleotide sequence ID" value="NZ_FXBB01000050.1"/>
</dbReference>
<comment type="subcellular location">
    <subcellularLocation>
        <location evidence="1">Cell membrane</location>
        <topology evidence="1">Multi-pass membrane protein</topology>
    </subcellularLocation>
</comment>
<dbReference type="GO" id="GO:0005436">
    <property type="term" value="F:sodium:phosphate symporter activity"/>
    <property type="evidence" value="ECO:0007669"/>
    <property type="project" value="InterPro"/>
</dbReference>
<dbReference type="Proteomes" id="UP000193355">
    <property type="component" value="Unassembled WGS sequence"/>
</dbReference>
<keyword evidence="4 6" id="KW-1133">Transmembrane helix</keyword>
<dbReference type="PANTHER" id="PTHR10010:SF46">
    <property type="entry name" value="SODIUM-DEPENDENT PHOSPHATE TRANSPORT PROTEIN 2B"/>
    <property type="match status" value="1"/>
</dbReference>
<dbReference type="NCBIfam" id="NF037997">
    <property type="entry name" value="Na_Pi_symport"/>
    <property type="match status" value="1"/>
</dbReference>
<evidence type="ECO:0000256" key="4">
    <source>
        <dbReference type="ARBA" id="ARBA00022989"/>
    </source>
</evidence>
<evidence type="ECO:0000313" key="8">
    <source>
        <dbReference type="Proteomes" id="UP000193355"/>
    </source>
</evidence>
<accession>A0A1X7L796</accession>
<keyword evidence="3 6" id="KW-0812">Transmembrane</keyword>
<dbReference type="EMBL" id="FXBB01000050">
    <property type="protein sequence ID" value="SMG49748.1"/>
    <property type="molecule type" value="Genomic_DNA"/>
</dbReference>
<keyword evidence="5 6" id="KW-0472">Membrane</keyword>
<sequence>MTSSVFYWAQIAGGLALFLMGVTATSEGFRRCMGKDARHKMAEVTDRKPMAFGFGILLSAITQSSAVATSFAVGLVDVGMLSLAGSLVVMIGASVGGTFVTLLLGLPIVQLAPGFLALAHFTSELSRGKLQNLSIVVRGVSLVLTGMFIIKIGVAPLMADPGFASILTSLSTRPWFMGIVATISAAVLQSSAAVMALAIALAGAGSLPLESIYPIVMGSHAGSSVIVFIASLSGRKNARLLGIGSALYKIIGVLFILPFSFLVPYALDITSFLSIELRCVVLQFTVVWLNAFIVLPFTDVMAGGLRFLFSRDRDSIGEPAYLNPKLVDFPGLALPLLDRELARLAGFLGRESELILTQIGDIETLKRLRDGTEELMEATSEYFDSIEVSGKESTKVSYGRVAYTLESLKSVKDSINKGLLPLHLDDNGNRKNCPLPDEMEAGGYRNIMVELVRSAMGALALGDLGMAYDVDRYYEKLKQLDENIRRDIFRRGNYGRGGGLEYLAVGNRLAKACTQLSKGEKMAFEMSSRESGSGEIVEMVREHDE</sequence>